<dbReference type="EMBL" id="UYRU01020860">
    <property type="protein sequence ID" value="VDK55538.1"/>
    <property type="molecule type" value="Genomic_DNA"/>
</dbReference>
<evidence type="ECO:0000313" key="1">
    <source>
        <dbReference type="EMBL" id="VDK55538.1"/>
    </source>
</evidence>
<keyword evidence="2" id="KW-1185">Reference proteome</keyword>
<name>A0A3P6SPD3_DIBLA</name>
<sequence>MSIRVASHSRNLIVGWLYTRLTGLVHCRKTRSTDIQGQSNMQGLNETGDMEDLTAADQGLNHPKPVHVPLLPSGIHDIHGTFRTLLYSPSPALPLQRNVTVAGTIAKDKHSNLNYCTGKLYFRFTVVECHNDKFKENGAGTSG</sequence>
<accession>A0A3P6SPD3</accession>
<organism evidence="1 2">
    <name type="scientific">Dibothriocephalus latus</name>
    <name type="common">Fish tapeworm</name>
    <name type="synonym">Diphyllobothrium latum</name>
    <dbReference type="NCBI Taxonomy" id="60516"/>
    <lineage>
        <taxon>Eukaryota</taxon>
        <taxon>Metazoa</taxon>
        <taxon>Spiralia</taxon>
        <taxon>Lophotrochozoa</taxon>
        <taxon>Platyhelminthes</taxon>
        <taxon>Cestoda</taxon>
        <taxon>Eucestoda</taxon>
        <taxon>Diphyllobothriidea</taxon>
        <taxon>Diphyllobothriidae</taxon>
        <taxon>Dibothriocephalus</taxon>
    </lineage>
</organism>
<gene>
    <name evidence="1" type="ORF">DILT_LOCUS2099</name>
</gene>
<reference evidence="1 2" key="1">
    <citation type="submission" date="2018-11" db="EMBL/GenBank/DDBJ databases">
        <authorList>
            <consortium name="Pathogen Informatics"/>
        </authorList>
    </citation>
    <scope>NUCLEOTIDE SEQUENCE [LARGE SCALE GENOMIC DNA]</scope>
</reference>
<dbReference type="AlphaFoldDB" id="A0A3P6SPD3"/>
<protein>
    <submittedName>
        <fullName evidence="1">Uncharacterized protein</fullName>
    </submittedName>
</protein>
<evidence type="ECO:0000313" key="2">
    <source>
        <dbReference type="Proteomes" id="UP000281553"/>
    </source>
</evidence>
<proteinExistence type="predicted"/>
<dbReference type="Proteomes" id="UP000281553">
    <property type="component" value="Unassembled WGS sequence"/>
</dbReference>